<feature type="compositionally biased region" description="Low complexity" evidence="1">
    <location>
        <begin position="214"/>
        <end position="234"/>
    </location>
</feature>
<dbReference type="RefSeq" id="XP_024338907.1">
    <property type="nucleotide sequence ID" value="XM_024485487.1"/>
</dbReference>
<feature type="compositionally biased region" description="Basic residues" evidence="1">
    <location>
        <begin position="235"/>
        <end position="244"/>
    </location>
</feature>
<dbReference type="AlphaFoldDB" id="A0A1X6N0Y5"/>
<keyword evidence="3" id="KW-1185">Reference proteome</keyword>
<dbReference type="STRING" id="670580.A0A1X6N0Y5"/>
<gene>
    <name evidence="2" type="ORF">POSPLADRAFT_1142896</name>
</gene>
<protein>
    <submittedName>
        <fullName evidence="2">Uncharacterized protein</fullName>
    </submittedName>
</protein>
<sequence length="361" mass="39576">MAGHHSEMPQPLALVLFATRHSPLEMAYLQADSFISYTLDKPLNTSGTMLSPLHDEQPAGGFPTPWITENSYLDVMRPLEGVPQWHPNVQSGVLCNAYDAMPFASEHVIDAAQYLLSPPIDPIFIAHPRTYEIASALDDFAHTANSPDTLSNASTCSDATLSVYTPSPSPYATDSSSSSDNGECYSKASFSLFPRNRSSATTSRKHGSVHSHPSRPSSSSLVSASPSSTSQTRTSKARRSPIRVRRRNVQIGVGAPVPEPRATRLLRLVQCMVEGCGKVLTKGAMGRHKETHREQEKWKCCGMPVEMVFGFSSDRRMAGGCKQVFSRKDALERHLRNPNNPCIGDVGREELLGWFEDASEE</sequence>
<proteinExistence type="predicted"/>
<evidence type="ECO:0000313" key="2">
    <source>
        <dbReference type="EMBL" id="OSX62113.1"/>
    </source>
</evidence>
<evidence type="ECO:0000256" key="1">
    <source>
        <dbReference type="SAM" id="MobiDB-lite"/>
    </source>
</evidence>
<feature type="region of interest" description="Disordered" evidence="1">
    <location>
        <begin position="196"/>
        <end position="244"/>
    </location>
</feature>
<evidence type="ECO:0000313" key="3">
    <source>
        <dbReference type="Proteomes" id="UP000194127"/>
    </source>
</evidence>
<reference evidence="2 3" key="1">
    <citation type="submission" date="2017-04" db="EMBL/GenBank/DDBJ databases">
        <title>Genome Sequence of the Model Brown-Rot Fungus Postia placenta SB12.</title>
        <authorList>
            <consortium name="DOE Joint Genome Institute"/>
            <person name="Gaskell J."/>
            <person name="Kersten P."/>
            <person name="Larrondo L.F."/>
            <person name="Canessa P."/>
            <person name="Martinez D."/>
            <person name="Hibbett D."/>
            <person name="Schmoll M."/>
            <person name="Kubicek C.P."/>
            <person name="Martinez A.T."/>
            <person name="Yadav J."/>
            <person name="Master E."/>
            <person name="Magnuson J.K."/>
            <person name="James T."/>
            <person name="Yaver D."/>
            <person name="Berka R."/>
            <person name="Labutti K."/>
            <person name="Lipzen A."/>
            <person name="Aerts A."/>
            <person name="Barry K."/>
            <person name="Henrissat B."/>
            <person name="Blanchette R."/>
            <person name="Grigoriev I."/>
            <person name="Cullen D."/>
        </authorList>
    </citation>
    <scope>NUCLEOTIDE SEQUENCE [LARGE SCALE GENOMIC DNA]</scope>
    <source>
        <strain evidence="2 3">MAD-698-R-SB12</strain>
    </source>
</reference>
<accession>A0A1X6N0Y5</accession>
<dbReference type="OrthoDB" id="8922241at2759"/>
<name>A0A1X6N0Y5_9APHY</name>
<dbReference type="EMBL" id="KZ110597">
    <property type="protein sequence ID" value="OSX62113.1"/>
    <property type="molecule type" value="Genomic_DNA"/>
</dbReference>
<dbReference type="GeneID" id="36330436"/>
<organism evidence="2 3">
    <name type="scientific">Postia placenta MAD-698-R-SB12</name>
    <dbReference type="NCBI Taxonomy" id="670580"/>
    <lineage>
        <taxon>Eukaryota</taxon>
        <taxon>Fungi</taxon>
        <taxon>Dikarya</taxon>
        <taxon>Basidiomycota</taxon>
        <taxon>Agaricomycotina</taxon>
        <taxon>Agaricomycetes</taxon>
        <taxon>Polyporales</taxon>
        <taxon>Adustoporiaceae</taxon>
        <taxon>Rhodonia</taxon>
    </lineage>
</organism>
<feature type="compositionally biased region" description="Basic residues" evidence="1">
    <location>
        <begin position="203"/>
        <end position="213"/>
    </location>
</feature>
<dbReference type="Proteomes" id="UP000194127">
    <property type="component" value="Unassembled WGS sequence"/>
</dbReference>